<evidence type="ECO:0000313" key="7">
    <source>
        <dbReference type="EMBL" id="TEB38620.1"/>
    </source>
</evidence>
<dbReference type="GO" id="GO:0008270">
    <property type="term" value="F:zinc ion binding"/>
    <property type="evidence" value="ECO:0007669"/>
    <property type="project" value="UniProtKB-KW"/>
</dbReference>
<evidence type="ECO:0000256" key="3">
    <source>
        <dbReference type="ARBA" id="ARBA00022771"/>
    </source>
</evidence>
<dbReference type="GO" id="GO:0000981">
    <property type="term" value="F:DNA-binding transcription factor activity, RNA polymerase II-specific"/>
    <property type="evidence" value="ECO:0007669"/>
    <property type="project" value="TreeGrafter"/>
</dbReference>
<keyword evidence="3 5" id="KW-0863">Zinc-finger</keyword>
<gene>
    <name evidence="7" type="ORF">FA13DRAFT_1724539</name>
</gene>
<keyword evidence="2" id="KW-0677">Repeat</keyword>
<dbReference type="Proteomes" id="UP000298030">
    <property type="component" value="Unassembled WGS sequence"/>
</dbReference>
<dbReference type="Gene3D" id="3.30.160.60">
    <property type="entry name" value="Classic Zinc Finger"/>
    <property type="match status" value="1"/>
</dbReference>
<proteinExistence type="predicted"/>
<feature type="domain" description="C2H2-type" evidence="6">
    <location>
        <begin position="78"/>
        <end position="108"/>
    </location>
</feature>
<dbReference type="PROSITE" id="PS50157">
    <property type="entry name" value="ZINC_FINGER_C2H2_2"/>
    <property type="match status" value="1"/>
</dbReference>
<dbReference type="GO" id="GO:0005634">
    <property type="term" value="C:nucleus"/>
    <property type="evidence" value="ECO:0007669"/>
    <property type="project" value="TreeGrafter"/>
</dbReference>
<dbReference type="OrthoDB" id="6077919at2759"/>
<dbReference type="SMART" id="SM00355">
    <property type="entry name" value="ZnF_C2H2"/>
    <property type="match status" value="6"/>
</dbReference>
<keyword evidence="8" id="KW-1185">Reference proteome</keyword>
<dbReference type="EMBL" id="QPFP01000002">
    <property type="protein sequence ID" value="TEB38620.1"/>
    <property type="molecule type" value="Genomic_DNA"/>
</dbReference>
<protein>
    <recommendedName>
        <fullName evidence="6">C2H2-type domain-containing protein</fullName>
    </recommendedName>
</protein>
<dbReference type="InterPro" id="IPR013087">
    <property type="entry name" value="Znf_C2H2_type"/>
</dbReference>
<evidence type="ECO:0000313" key="8">
    <source>
        <dbReference type="Proteomes" id="UP000298030"/>
    </source>
</evidence>
<keyword evidence="4" id="KW-0862">Zinc</keyword>
<reference evidence="7 8" key="1">
    <citation type="journal article" date="2019" name="Nat. Ecol. Evol.">
        <title>Megaphylogeny resolves global patterns of mushroom evolution.</title>
        <authorList>
            <person name="Varga T."/>
            <person name="Krizsan K."/>
            <person name="Foldi C."/>
            <person name="Dima B."/>
            <person name="Sanchez-Garcia M."/>
            <person name="Sanchez-Ramirez S."/>
            <person name="Szollosi G.J."/>
            <person name="Szarkandi J.G."/>
            <person name="Papp V."/>
            <person name="Albert L."/>
            <person name="Andreopoulos W."/>
            <person name="Angelini C."/>
            <person name="Antonin V."/>
            <person name="Barry K.W."/>
            <person name="Bougher N.L."/>
            <person name="Buchanan P."/>
            <person name="Buyck B."/>
            <person name="Bense V."/>
            <person name="Catcheside P."/>
            <person name="Chovatia M."/>
            <person name="Cooper J."/>
            <person name="Damon W."/>
            <person name="Desjardin D."/>
            <person name="Finy P."/>
            <person name="Geml J."/>
            <person name="Haridas S."/>
            <person name="Hughes K."/>
            <person name="Justo A."/>
            <person name="Karasinski D."/>
            <person name="Kautmanova I."/>
            <person name="Kiss B."/>
            <person name="Kocsube S."/>
            <person name="Kotiranta H."/>
            <person name="LaButti K.M."/>
            <person name="Lechner B.E."/>
            <person name="Liimatainen K."/>
            <person name="Lipzen A."/>
            <person name="Lukacs Z."/>
            <person name="Mihaltcheva S."/>
            <person name="Morgado L.N."/>
            <person name="Niskanen T."/>
            <person name="Noordeloos M.E."/>
            <person name="Ohm R.A."/>
            <person name="Ortiz-Santana B."/>
            <person name="Ovrebo C."/>
            <person name="Racz N."/>
            <person name="Riley R."/>
            <person name="Savchenko A."/>
            <person name="Shiryaev A."/>
            <person name="Soop K."/>
            <person name="Spirin V."/>
            <person name="Szebenyi C."/>
            <person name="Tomsovsky M."/>
            <person name="Tulloss R.E."/>
            <person name="Uehling J."/>
            <person name="Grigoriev I.V."/>
            <person name="Vagvolgyi C."/>
            <person name="Papp T."/>
            <person name="Martin F.M."/>
            <person name="Miettinen O."/>
            <person name="Hibbett D.S."/>
            <person name="Nagy L.G."/>
        </authorList>
    </citation>
    <scope>NUCLEOTIDE SEQUENCE [LARGE SCALE GENOMIC DNA]</scope>
    <source>
        <strain evidence="7 8">FP101781</strain>
    </source>
</reference>
<organism evidence="7 8">
    <name type="scientific">Coprinellus micaceus</name>
    <name type="common">Glistening ink-cap mushroom</name>
    <name type="synonym">Coprinus micaceus</name>
    <dbReference type="NCBI Taxonomy" id="71717"/>
    <lineage>
        <taxon>Eukaryota</taxon>
        <taxon>Fungi</taxon>
        <taxon>Dikarya</taxon>
        <taxon>Basidiomycota</taxon>
        <taxon>Agaricomycotina</taxon>
        <taxon>Agaricomycetes</taxon>
        <taxon>Agaricomycetidae</taxon>
        <taxon>Agaricales</taxon>
        <taxon>Agaricineae</taxon>
        <taxon>Psathyrellaceae</taxon>
        <taxon>Coprinellus</taxon>
    </lineage>
</organism>
<dbReference type="PANTHER" id="PTHR24409">
    <property type="entry name" value="ZINC FINGER PROTEIN 142"/>
    <property type="match status" value="1"/>
</dbReference>
<evidence type="ECO:0000256" key="5">
    <source>
        <dbReference type="PROSITE-ProRule" id="PRU00042"/>
    </source>
</evidence>
<dbReference type="PANTHER" id="PTHR24409:SF356">
    <property type="entry name" value="C2H2 FINGER DOMAIN TRANSCRIPTION FACTOR (EUROFUNG)"/>
    <property type="match status" value="1"/>
</dbReference>
<evidence type="ECO:0000256" key="1">
    <source>
        <dbReference type="ARBA" id="ARBA00022723"/>
    </source>
</evidence>
<dbReference type="GO" id="GO:0000977">
    <property type="term" value="F:RNA polymerase II transcription regulatory region sequence-specific DNA binding"/>
    <property type="evidence" value="ECO:0007669"/>
    <property type="project" value="TreeGrafter"/>
</dbReference>
<dbReference type="Pfam" id="PF12874">
    <property type="entry name" value="zf-met"/>
    <property type="match status" value="1"/>
</dbReference>
<dbReference type="PROSITE" id="PS00028">
    <property type="entry name" value="ZINC_FINGER_C2H2_1"/>
    <property type="match status" value="1"/>
</dbReference>
<comment type="caution">
    <text evidence="7">The sequence shown here is derived from an EMBL/GenBank/DDBJ whole genome shotgun (WGS) entry which is preliminary data.</text>
</comment>
<name>A0A4Y7TWR9_COPMI</name>
<evidence type="ECO:0000259" key="6">
    <source>
        <dbReference type="PROSITE" id="PS50157"/>
    </source>
</evidence>
<keyword evidence="1" id="KW-0479">Metal-binding</keyword>
<dbReference type="STRING" id="71717.A0A4Y7TWR9"/>
<accession>A0A4Y7TWR9</accession>
<sequence>MVYCCGRHFYYDLDSSHRQHLRTSPNHNWCEDCDVDFQTWTGLKEHYVQSPAHSYCQQCNELFYDDNELEYHHDSEHIRCVPCRRFFKNDLGLHEHYRQSPVHSSKYCPRDIVCPGYQCGQRFVSQSALILHFEAGSCRSGINRTAVNRFVRENDRQGIITNPSRLITGPSSTETTYYATSAAWNGHAYECYLCHGEYRSLTALNQHLASPRHQDRIYFCPLSSCRETFSTLSGLCQHIESERCGVLRFRPVRDALDGLVSGMRRITVN</sequence>
<evidence type="ECO:0000256" key="4">
    <source>
        <dbReference type="ARBA" id="ARBA00022833"/>
    </source>
</evidence>
<evidence type="ECO:0000256" key="2">
    <source>
        <dbReference type="ARBA" id="ARBA00022737"/>
    </source>
</evidence>
<dbReference type="AlphaFoldDB" id="A0A4Y7TWR9"/>